<dbReference type="Gene3D" id="2.60.120.10">
    <property type="entry name" value="Jelly Rolls"/>
    <property type="match status" value="1"/>
</dbReference>
<dbReference type="InterPro" id="IPR011051">
    <property type="entry name" value="RmlC_Cupin_sf"/>
</dbReference>
<dbReference type="SUPFAM" id="SSF51735">
    <property type="entry name" value="NAD(P)-binding Rossmann-fold domains"/>
    <property type="match status" value="1"/>
</dbReference>
<dbReference type="PANTHER" id="PTHR43174">
    <property type="entry name" value="UDP-N-ACETYLGLUCOSAMINE 2-EPIMERASE"/>
    <property type="match status" value="1"/>
</dbReference>
<dbReference type="InterPro" id="IPR001509">
    <property type="entry name" value="Epimerase_deHydtase"/>
</dbReference>
<dbReference type="Pfam" id="PF02350">
    <property type="entry name" value="Epimerase_2"/>
    <property type="match status" value="1"/>
</dbReference>
<dbReference type="InterPro" id="IPR036291">
    <property type="entry name" value="NAD(P)-bd_dom_sf"/>
</dbReference>
<dbReference type="EMBL" id="UGXD01000002">
    <property type="protein sequence ID" value="SUG32583.1"/>
    <property type="molecule type" value="Genomic_DNA"/>
</dbReference>
<dbReference type="Gene3D" id="3.40.50.2000">
    <property type="entry name" value="Glycogen Phosphorylase B"/>
    <property type="match status" value="2"/>
</dbReference>
<dbReference type="CDD" id="cd07007">
    <property type="entry name" value="cupin_CapF-like_C"/>
    <property type="match status" value="1"/>
</dbReference>
<dbReference type="Proteomes" id="UP000254762">
    <property type="component" value="Unassembled WGS sequence"/>
</dbReference>
<dbReference type="CDD" id="cd05261">
    <property type="entry name" value="CAPF_like_SDR_e"/>
    <property type="match status" value="1"/>
</dbReference>
<feature type="domain" description="Capsular polysaccharide assembling protein CapF C-terminal" evidence="4">
    <location>
        <begin position="253"/>
        <end position="363"/>
    </location>
</feature>
<accession>A0A379SSL4</accession>
<dbReference type="InterPro" id="IPR029767">
    <property type="entry name" value="WecB-like"/>
</dbReference>
<comment type="similarity">
    <text evidence="1">Belongs to the UDP-N-acetylglucosamine 2-epimerase family.</text>
</comment>
<dbReference type="EC" id="5.1.3.14" evidence="5"/>
<evidence type="ECO:0000259" key="2">
    <source>
        <dbReference type="Pfam" id="PF01370"/>
    </source>
</evidence>
<evidence type="ECO:0000259" key="4">
    <source>
        <dbReference type="Pfam" id="PF14667"/>
    </source>
</evidence>
<evidence type="ECO:0000313" key="5">
    <source>
        <dbReference type="EMBL" id="SUG32583.1"/>
    </source>
</evidence>
<dbReference type="InterPro" id="IPR014710">
    <property type="entry name" value="RmlC-like_jellyroll"/>
</dbReference>
<name>A0A379SSL4_SALER</name>
<dbReference type="PANTHER" id="PTHR43174:SF1">
    <property type="entry name" value="UDP-N-ACETYLGLUCOSAMINE 2-EPIMERASE"/>
    <property type="match status" value="1"/>
</dbReference>
<feature type="domain" description="UDP-N-acetylglucosamine 2-epimerase" evidence="3">
    <location>
        <begin position="395"/>
        <end position="553"/>
    </location>
</feature>
<dbReference type="Gene3D" id="3.40.50.720">
    <property type="entry name" value="NAD(P)-binding Rossmann-like Domain"/>
    <property type="match status" value="1"/>
</dbReference>
<dbReference type="SUPFAM" id="SSF53756">
    <property type="entry name" value="UDP-Glycosyltransferase/glycogen phosphorylase"/>
    <property type="match status" value="1"/>
</dbReference>
<sequence>MKVLITGADGFIGRNLCLRLQEEGYVDLIKIDRDSRTIELEKGLQEADFIYHLAGINRPKNIEEFAEGNSNLTQQIVDFLLLHQKNTPIMISSSVQAELDNAYGQSKAAAEKQIERYAAESGAAYFIYRYPNVFGKWCKPNYNSFVATFCYNIANDIDITIHDPSASVSLVYIDDVCTHALKLLTGTVDSGYKDVAPVYSTTVGEVVKLIYRFKESRSNLITEAVGTGFTRALYSTWLSYLPTDKFTYTVPSNSDSRGIFCEMLKTPSSGQFSFFTAHPGITRGGHYHHTKNEKFLVIHGQARFKFEHVITGERYELNVSCDEFKIVETVPGWTHDVTNIGNDELIVMLWANEIFNRDEPDTIAESSIMKKLKIMSVVGTRPEIIRLSRVLAKLDEHCEHILVHTGQNYDYELNEVFFNDLGVRKPDYFLNAAGKNAAATIGQVIIKVDEVLESEKPEAMLVLGDTNSCISAIPAKRRKVPIFHMEAGNRCFDQRVPEETNRRIVDHTADINMTYSDIAREYLLAEGIAADRIIKTGSPMFEVLSYYMPQIDGSDVLSRLNLRAVNFLL</sequence>
<dbReference type="GO" id="GO:0008761">
    <property type="term" value="F:UDP-N-acetylglucosamine 2-epimerase activity"/>
    <property type="evidence" value="ECO:0007669"/>
    <property type="project" value="UniProtKB-EC"/>
</dbReference>
<evidence type="ECO:0000259" key="3">
    <source>
        <dbReference type="Pfam" id="PF02350"/>
    </source>
</evidence>
<feature type="domain" description="NAD-dependent epimerase/dehydratase" evidence="2">
    <location>
        <begin position="3"/>
        <end position="185"/>
    </location>
</feature>
<keyword evidence="1 5" id="KW-0413">Isomerase</keyword>
<dbReference type="AlphaFoldDB" id="A0A379SSL4"/>
<reference evidence="5 6" key="1">
    <citation type="submission" date="2018-06" db="EMBL/GenBank/DDBJ databases">
        <authorList>
            <consortium name="Pathogen Informatics"/>
            <person name="Doyle S."/>
        </authorList>
    </citation>
    <scope>NUCLEOTIDE SEQUENCE [LARGE SCALE GENOMIC DNA]</scope>
    <source>
        <strain evidence="5 6">NCTC7304</strain>
    </source>
</reference>
<gene>
    <name evidence="5" type="primary">mnaA_1</name>
    <name evidence="5" type="ORF">NCTC7304_02018</name>
</gene>
<evidence type="ECO:0000313" key="6">
    <source>
        <dbReference type="Proteomes" id="UP000254762"/>
    </source>
</evidence>
<dbReference type="Pfam" id="PF14667">
    <property type="entry name" value="Polysacc_synt_C"/>
    <property type="match status" value="1"/>
</dbReference>
<dbReference type="NCBIfam" id="NF047837">
    <property type="entry name" value="UDPAcbARedWbcJ"/>
    <property type="match status" value="1"/>
</dbReference>
<protein>
    <submittedName>
        <fullName evidence="5">WbjC</fullName>
        <ecNumber evidence="5">5.1.3.14</ecNumber>
    </submittedName>
</protein>
<dbReference type="InterPro" id="IPR029303">
    <property type="entry name" value="CapF_C"/>
</dbReference>
<dbReference type="InterPro" id="IPR003331">
    <property type="entry name" value="UDP_GlcNAc_Epimerase_2_dom"/>
</dbReference>
<dbReference type="SUPFAM" id="SSF51182">
    <property type="entry name" value="RmlC-like cupins"/>
    <property type="match status" value="1"/>
</dbReference>
<dbReference type="Pfam" id="PF01370">
    <property type="entry name" value="Epimerase"/>
    <property type="match status" value="1"/>
</dbReference>
<proteinExistence type="inferred from homology"/>
<evidence type="ECO:0000256" key="1">
    <source>
        <dbReference type="RuleBase" id="RU003513"/>
    </source>
</evidence>
<organism evidence="5 6">
    <name type="scientific">Salmonella enterica subsp. arizonae</name>
    <dbReference type="NCBI Taxonomy" id="59203"/>
    <lineage>
        <taxon>Bacteria</taxon>
        <taxon>Pseudomonadati</taxon>
        <taxon>Pseudomonadota</taxon>
        <taxon>Gammaproteobacteria</taxon>
        <taxon>Enterobacterales</taxon>
        <taxon>Enterobacteriaceae</taxon>
        <taxon>Salmonella</taxon>
    </lineage>
</organism>